<protein>
    <submittedName>
        <fullName evidence="2">Uncharacterized protein</fullName>
    </submittedName>
</protein>
<organism evidence="2 3">
    <name type="scientific">Thioalkalicoccus limnaeus</name>
    <dbReference type="NCBI Taxonomy" id="120681"/>
    <lineage>
        <taxon>Bacteria</taxon>
        <taxon>Pseudomonadati</taxon>
        <taxon>Pseudomonadota</taxon>
        <taxon>Gammaproteobacteria</taxon>
        <taxon>Chromatiales</taxon>
        <taxon>Chromatiaceae</taxon>
        <taxon>Thioalkalicoccus</taxon>
    </lineage>
</organism>
<comment type="caution">
    <text evidence="2">The sequence shown here is derived from an EMBL/GenBank/DDBJ whole genome shotgun (WGS) entry which is preliminary data.</text>
</comment>
<proteinExistence type="predicted"/>
<name>A0ABV4BCQ2_9GAMM</name>
<dbReference type="EMBL" id="JBDKXB010000007">
    <property type="protein sequence ID" value="MEY6432284.1"/>
    <property type="molecule type" value="Genomic_DNA"/>
</dbReference>
<evidence type="ECO:0000256" key="1">
    <source>
        <dbReference type="SAM" id="Phobius"/>
    </source>
</evidence>
<accession>A0ABV4BCQ2</accession>
<keyword evidence="1" id="KW-1133">Transmembrane helix</keyword>
<keyword evidence="1" id="KW-0472">Membrane</keyword>
<feature type="transmembrane region" description="Helical" evidence="1">
    <location>
        <begin position="62"/>
        <end position="79"/>
    </location>
</feature>
<sequence>MGTLFALSLWILVLGWAARPSVAGHPSTPILSAFTWCAVAAPLAASPFWLARLNEWQTAEAVTLAGPETAYLCLWALVLRPLLVQRFDGAQLVASVSQALVAAAAVGLAVDIGDLVFPYWSPSGSPGWVEMAAFALLIGILFVGGLALAQQIDATGGSWDYPAWFAGFLVISHPAASWSSALALNQGDGLWVLSAFYALAAAIHVWQGSAPFGHPPRQGSA</sequence>
<evidence type="ECO:0000313" key="3">
    <source>
        <dbReference type="Proteomes" id="UP001564408"/>
    </source>
</evidence>
<keyword evidence="3" id="KW-1185">Reference proteome</keyword>
<keyword evidence="1" id="KW-0812">Transmembrane</keyword>
<feature type="transmembrane region" description="Helical" evidence="1">
    <location>
        <begin position="99"/>
        <end position="120"/>
    </location>
</feature>
<feature type="transmembrane region" description="Helical" evidence="1">
    <location>
        <begin position="30"/>
        <end position="50"/>
    </location>
</feature>
<dbReference type="RefSeq" id="WP_369666672.1">
    <property type="nucleotide sequence ID" value="NZ_JBDKXB010000007.1"/>
</dbReference>
<reference evidence="2 3" key="1">
    <citation type="submission" date="2024-05" db="EMBL/GenBank/DDBJ databases">
        <title>Genome Sequence and Characterization of the New Strain Purple Sulfur Bacterium of Genus Thioalkalicoccus.</title>
        <authorList>
            <person name="Bryantseva I.A."/>
            <person name="Kyndt J.A."/>
            <person name="Imhoff J.F."/>
        </authorList>
    </citation>
    <scope>NUCLEOTIDE SEQUENCE [LARGE SCALE GENOMIC DNA]</scope>
    <source>
        <strain evidence="2 3">Um2</strain>
    </source>
</reference>
<dbReference type="Proteomes" id="UP001564408">
    <property type="component" value="Unassembled WGS sequence"/>
</dbReference>
<feature type="transmembrane region" description="Helical" evidence="1">
    <location>
        <begin position="132"/>
        <end position="152"/>
    </location>
</feature>
<feature type="transmembrane region" description="Helical" evidence="1">
    <location>
        <begin position="164"/>
        <end position="183"/>
    </location>
</feature>
<evidence type="ECO:0000313" key="2">
    <source>
        <dbReference type="EMBL" id="MEY6432284.1"/>
    </source>
</evidence>
<feature type="transmembrane region" description="Helical" evidence="1">
    <location>
        <begin position="190"/>
        <end position="207"/>
    </location>
</feature>
<gene>
    <name evidence="2" type="ORF">ABC977_07650</name>
</gene>